<organism evidence="2 3">
    <name type="scientific">Cochliobolus sativus (strain ND90Pr / ATCC 201652)</name>
    <name type="common">Common root rot and spot blotch fungus</name>
    <name type="synonym">Bipolaris sorokiniana</name>
    <dbReference type="NCBI Taxonomy" id="665912"/>
    <lineage>
        <taxon>Eukaryota</taxon>
        <taxon>Fungi</taxon>
        <taxon>Dikarya</taxon>
        <taxon>Ascomycota</taxon>
        <taxon>Pezizomycotina</taxon>
        <taxon>Dothideomycetes</taxon>
        <taxon>Pleosporomycetidae</taxon>
        <taxon>Pleosporales</taxon>
        <taxon>Pleosporineae</taxon>
        <taxon>Pleosporaceae</taxon>
        <taxon>Bipolaris</taxon>
    </lineage>
</organism>
<dbReference type="EMBL" id="KB445643">
    <property type="protein sequence ID" value="EMD64040.1"/>
    <property type="molecule type" value="Genomic_DNA"/>
</dbReference>
<reference evidence="2 3" key="1">
    <citation type="journal article" date="2012" name="PLoS Pathog.">
        <title>Diverse lifestyles and strategies of plant pathogenesis encoded in the genomes of eighteen Dothideomycetes fungi.</title>
        <authorList>
            <person name="Ohm R.A."/>
            <person name="Feau N."/>
            <person name="Henrissat B."/>
            <person name="Schoch C.L."/>
            <person name="Horwitz B.A."/>
            <person name="Barry K.W."/>
            <person name="Condon B.J."/>
            <person name="Copeland A.C."/>
            <person name="Dhillon B."/>
            <person name="Glaser F."/>
            <person name="Hesse C.N."/>
            <person name="Kosti I."/>
            <person name="LaButti K."/>
            <person name="Lindquist E.A."/>
            <person name="Lucas S."/>
            <person name="Salamov A.A."/>
            <person name="Bradshaw R.E."/>
            <person name="Ciuffetti L."/>
            <person name="Hamelin R.C."/>
            <person name="Kema G.H.J."/>
            <person name="Lawrence C."/>
            <person name="Scott J.A."/>
            <person name="Spatafora J.W."/>
            <person name="Turgeon B.G."/>
            <person name="de Wit P.J.G.M."/>
            <person name="Zhong S."/>
            <person name="Goodwin S.B."/>
            <person name="Grigoriev I.V."/>
        </authorList>
    </citation>
    <scope>NUCLEOTIDE SEQUENCE [LARGE SCALE GENOMIC DNA]</scope>
    <source>
        <strain evidence="3">ND90Pr / ATCC 201652</strain>
    </source>
</reference>
<name>M2SP21_COCSN</name>
<accession>M2SP21</accession>
<keyword evidence="3" id="KW-1185">Reference proteome</keyword>
<dbReference type="Proteomes" id="UP000016934">
    <property type="component" value="Unassembled WGS sequence"/>
</dbReference>
<gene>
    <name evidence="2" type="ORF">COCSADRAFT_26244</name>
</gene>
<evidence type="ECO:0000313" key="2">
    <source>
        <dbReference type="EMBL" id="EMD64040.1"/>
    </source>
</evidence>
<dbReference type="RefSeq" id="XP_007699712.1">
    <property type="nucleotide sequence ID" value="XM_007701522.1"/>
</dbReference>
<dbReference type="AlphaFoldDB" id="M2SP21"/>
<reference evidence="3" key="2">
    <citation type="journal article" date="2013" name="PLoS Genet.">
        <title>Comparative genome structure, secondary metabolite, and effector coding capacity across Cochliobolus pathogens.</title>
        <authorList>
            <person name="Condon B.J."/>
            <person name="Leng Y."/>
            <person name="Wu D."/>
            <person name="Bushley K.E."/>
            <person name="Ohm R.A."/>
            <person name="Otillar R."/>
            <person name="Martin J."/>
            <person name="Schackwitz W."/>
            <person name="Grimwood J."/>
            <person name="MohdZainudin N."/>
            <person name="Xue C."/>
            <person name="Wang R."/>
            <person name="Manning V.A."/>
            <person name="Dhillon B."/>
            <person name="Tu Z.J."/>
            <person name="Steffenson B.J."/>
            <person name="Salamov A."/>
            <person name="Sun H."/>
            <person name="Lowry S."/>
            <person name="LaButti K."/>
            <person name="Han J."/>
            <person name="Copeland A."/>
            <person name="Lindquist E."/>
            <person name="Barry K."/>
            <person name="Schmutz J."/>
            <person name="Baker S.E."/>
            <person name="Ciuffetti L.M."/>
            <person name="Grigoriev I.V."/>
            <person name="Zhong S."/>
            <person name="Turgeon B.G."/>
        </authorList>
    </citation>
    <scope>NUCLEOTIDE SEQUENCE [LARGE SCALE GENOMIC DNA]</scope>
    <source>
        <strain evidence="3">ND90Pr / ATCC 201652</strain>
    </source>
</reference>
<dbReference type="OrthoDB" id="9991317at2759"/>
<dbReference type="KEGG" id="bsc:COCSADRAFT_26244"/>
<dbReference type="Pfam" id="PF12770">
    <property type="entry name" value="CHAT"/>
    <property type="match status" value="1"/>
</dbReference>
<protein>
    <recommendedName>
        <fullName evidence="1">CHAT domain-containing protein</fullName>
    </recommendedName>
</protein>
<dbReference type="GeneID" id="19135455"/>
<sequence length="182" mass="20099">MTDMMRSLIHYSNASTPDSFSGPSVIRSRFWGHVLAFVATETSSVVEKVSQTLNAAVSNFLAYLSACSTGPNNNTSTLLVDENIHHISSFRLAGFRHIVGTLWDVQDEYCVDTARVFYGTLRDEGISDDAVTTIDVSQTVNETSIDLVGVNKASITSDVRTAKLVNRLAKQENRLHPRYWAP</sequence>
<dbReference type="InterPro" id="IPR024983">
    <property type="entry name" value="CHAT_dom"/>
</dbReference>
<dbReference type="STRING" id="665912.M2SP21"/>
<dbReference type="HOGENOM" id="CLU_1524891_0_0_1"/>
<evidence type="ECO:0000259" key="1">
    <source>
        <dbReference type="Pfam" id="PF12770"/>
    </source>
</evidence>
<proteinExistence type="predicted"/>
<feature type="domain" description="CHAT" evidence="1">
    <location>
        <begin position="60"/>
        <end position="181"/>
    </location>
</feature>
<evidence type="ECO:0000313" key="3">
    <source>
        <dbReference type="Proteomes" id="UP000016934"/>
    </source>
</evidence>